<proteinExistence type="predicted"/>
<organism evidence="6 7">
    <name type="scientific">Mytilus coruscus</name>
    <name type="common">Sea mussel</name>
    <dbReference type="NCBI Taxonomy" id="42192"/>
    <lineage>
        <taxon>Eukaryota</taxon>
        <taxon>Metazoa</taxon>
        <taxon>Spiralia</taxon>
        <taxon>Lophotrochozoa</taxon>
        <taxon>Mollusca</taxon>
        <taxon>Bivalvia</taxon>
        <taxon>Autobranchia</taxon>
        <taxon>Pteriomorphia</taxon>
        <taxon>Mytilida</taxon>
        <taxon>Mytiloidea</taxon>
        <taxon>Mytilidae</taxon>
        <taxon>Mytilinae</taxon>
        <taxon>Mytilus</taxon>
    </lineage>
</organism>
<evidence type="ECO:0000256" key="4">
    <source>
        <dbReference type="SAM" id="SignalP"/>
    </source>
</evidence>
<evidence type="ECO:0000313" key="7">
    <source>
        <dbReference type="Proteomes" id="UP000507470"/>
    </source>
</evidence>
<dbReference type="AlphaFoldDB" id="A0A6J8B519"/>
<evidence type="ECO:0000256" key="3">
    <source>
        <dbReference type="ARBA" id="ARBA00022729"/>
    </source>
</evidence>
<dbReference type="SUPFAM" id="SSF49842">
    <property type="entry name" value="TNF-like"/>
    <property type="match status" value="1"/>
</dbReference>
<gene>
    <name evidence="6" type="ORF">MCOR_14786</name>
</gene>
<dbReference type="PRINTS" id="PR00007">
    <property type="entry name" value="COMPLEMNTC1Q"/>
</dbReference>
<dbReference type="PROSITE" id="PS50871">
    <property type="entry name" value="C1Q"/>
    <property type="match status" value="1"/>
</dbReference>
<keyword evidence="3 4" id="KW-0732">Signal</keyword>
<keyword evidence="2" id="KW-0964">Secreted</keyword>
<name>A0A6J8B519_MYTCO</name>
<dbReference type="OrthoDB" id="6117751at2759"/>
<reference evidence="6 7" key="1">
    <citation type="submission" date="2020-06" db="EMBL/GenBank/DDBJ databases">
        <authorList>
            <person name="Li R."/>
            <person name="Bekaert M."/>
        </authorList>
    </citation>
    <scope>NUCLEOTIDE SEQUENCE [LARGE SCALE GENOMIC DNA]</scope>
    <source>
        <strain evidence="7">wild</strain>
    </source>
</reference>
<dbReference type="InterPro" id="IPR001073">
    <property type="entry name" value="C1q_dom"/>
</dbReference>
<feature type="signal peptide" evidence="4">
    <location>
        <begin position="1"/>
        <end position="24"/>
    </location>
</feature>
<evidence type="ECO:0000313" key="6">
    <source>
        <dbReference type="EMBL" id="CAC5378603.1"/>
    </source>
</evidence>
<sequence length="175" mass="19516">MNSMQYIFTYFLICAAACFSTTNGKKICVEEDVIHALLTMNRSRVDEPSDPVFFAFLANDVTSNGYEVIKFANVKINKGNSYNPSTGYFTAPKPGIYQISCTIVGYDTNIFTYQIMLNGKNYTYGNTSSGGSWNSQTSTVLMNLKKGDQVYVQHRGSTQKVHANSNTYFSGYLVQ</sequence>
<feature type="domain" description="C1q" evidence="5">
    <location>
        <begin position="46"/>
        <end position="175"/>
    </location>
</feature>
<keyword evidence="7" id="KW-1185">Reference proteome</keyword>
<evidence type="ECO:0000256" key="2">
    <source>
        <dbReference type="ARBA" id="ARBA00022525"/>
    </source>
</evidence>
<feature type="chain" id="PRO_5026841244" evidence="4">
    <location>
        <begin position="25"/>
        <end position="175"/>
    </location>
</feature>
<dbReference type="EMBL" id="CACVKT020002579">
    <property type="protein sequence ID" value="CAC5378603.1"/>
    <property type="molecule type" value="Genomic_DNA"/>
</dbReference>
<dbReference type="InterPro" id="IPR050822">
    <property type="entry name" value="Cerebellin_Synaptic_Org"/>
</dbReference>
<dbReference type="Pfam" id="PF00386">
    <property type="entry name" value="C1q"/>
    <property type="match status" value="1"/>
</dbReference>
<evidence type="ECO:0000256" key="1">
    <source>
        <dbReference type="ARBA" id="ARBA00004613"/>
    </source>
</evidence>
<dbReference type="PANTHER" id="PTHR22923">
    <property type="entry name" value="CEREBELLIN-RELATED"/>
    <property type="match status" value="1"/>
</dbReference>
<dbReference type="Gene3D" id="2.60.120.40">
    <property type="match status" value="1"/>
</dbReference>
<dbReference type="Proteomes" id="UP000507470">
    <property type="component" value="Unassembled WGS sequence"/>
</dbReference>
<comment type="subcellular location">
    <subcellularLocation>
        <location evidence="1">Secreted</location>
    </subcellularLocation>
</comment>
<dbReference type="InterPro" id="IPR008983">
    <property type="entry name" value="Tumour_necrosis_fac-like_dom"/>
</dbReference>
<protein>
    <submittedName>
        <fullName evidence="6">C1QL</fullName>
    </submittedName>
</protein>
<evidence type="ECO:0000259" key="5">
    <source>
        <dbReference type="PROSITE" id="PS50871"/>
    </source>
</evidence>
<dbReference type="GO" id="GO:0005576">
    <property type="term" value="C:extracellular region"/>
    <property type="evidence" value="ECO:0007669"/>
    <property type="project" value="UniProtKB-SubCell"/>
</dbReference>
<dbReference type="PANTHER" id="PTHR22923:SF116">
    <property type="entry name" value="C1Q DOMAIN-CONTAINING PROTEIN"/>
    <property type="match status" value="1"/>
</dbReference>
<dbReference type="SMART" id="SM00110">
    <property type="entry name" value="C1Q"/>
    <property type="match status" value="1"/>
</dbReference>
<accession>A0A6J8B519</accession>